<evidence type="ECO:0000313" key="2">
    <source>
        <dbReference type="EMBL" id="MBB2150424.1"/>
    </source>
</evidence>
<dbReference type="RefSeq" id="WP_182959385.1">
    <property type="nucleotide sequence ID" value="NZ_WNXC01000006.1"/>
</dbReference>
<gene>
    <name evidence="2" type="ORF">GM920_16115</name>
</gene>
<keyword evidence="3" id="KW-1185">Reference proteome</keyword>
<comment type="caution">
    <text evidence="2">The sequence shown here is derived from an EMBL/GenBank/DDBJ whole genome shotgun (WGS) entry which is preliminary data.</text>
</comment>
<dbReference type="EMBL" id="WNXC01000006">
    <property type="protein sequence ID" value="MBB2150424.1"/>
    <property type="molecule type" value="Genomic_DNA"/>
</dbReference>
<sequence length="190" mass="22429">MKKLIILSLLGVMGILPFRAAAQISLNINIGSQPLWGPVGYDHVEYYYLPDIESYYYVPKQQFVYLDRGKWIFSRNLPSRYRNFDLYNGYKVVVNSRDPYRNFDNDRRQYARYKNVRTQQVIRNSNDKRYYVVKGHPHGMPPGQAKKYPSRESRPQASDNRGNERNNRPNEREQRGNDQGKKGNEHGRGH</sequence>
<evidence type="ECO:0000313" key="3">
    <source>
        <dbReference type="Proteomes" id="UP000636110"/>
    </source>
</evidence>
<reference evidence="2 3" key="1">
    <citation type="submission" date="2019-11" db="EMBL/GenBank/DDBJ databases">
        <title>Description of Pedobacter sp. LMG 31462T.</title>
        <authorList>
            <person name="Carlier A."/>
            <person name="Qi S."/>
            <person name="Vandamme P."/>
        </authorList>
    </citation>
    <scope>NUCLEOTIDE SEQUENCE [LARGE SCALE GENOMIC DNA]</scope>
    <source>
        <strain evidence="2 3">LMG 31462</strain>
    </source>
</reference>
<protein>
    <recommendedName>
        <fullName evidence="4">DUF3300 domain-containing protein</fullName>
    </recommendedName>
</protein>
<feature type="region of interest" description="Disordered" evidence="1">
    <location>
        <begin position="124"/>
        <end position="190"/>
    </location>
</feature>
<name>A0ABR6EYT6_9SPHI</name>
<proteinExistence type="predicted"/>
<accession>A0ABR6EYT6</accession>
<feature type="compositionally biased region" description="Basic and acidic residues" evidence="1">
    <location>
        <begin position="161"/>
        <end position="190"/>
    </location>
</feature>
<organism evidence="2 3">
    <name type="scientific">Pedobacter gandavensis</name>
    <dbReference type="NCBI Taxonomy" id="2679963"/>
    <lineage>
        <taxon>Bacteria</taxon>
        <taxon>Pseudomonadati</taxon>
        <taxon>Bacteroidota</taxon>
        <taxon>Sphingobacteriia</taxon>
        <taxon>Sphingobacteriales</taxon>
        <taxon>Sphingobacteriaceae</taxon>
        <taxon>Pedobacter</taxon>
    </lineage>
</organism>
<evidence type="ECO:0008006" key="4">
    <source>
        <dbReference type="Google" id="ProtNLM"/>
    </source>
</evidence>
<dbReference type="Proteomes" id="UP000636110">
    <property type="component" value="Unassembled WGS sequence"/>
</dbReference>
<evidence type="ECO:0000256" key="1">
    <source>
        <dbReference type="SAM" id="MobiDB-lite"/>
    </source>
</evidence>